<reference evidence="1" key="2">
    <citation type="journal article" date="2015" name="Data Brief">
        <title>Shoot transcriptome of the giant reed, Arundo donax.</title>
        <authorList>
            <person name="Barrero R.A."/>
            <person name="Guerrero F.D."/>
            <person name="Moolhuijzen P."/>
            <person name="Goolsby J.A."/>
            <person name="Tidwell J."/>
            <person name="Bellgard S.E."/>
            <person name="Bellgard M.I."/>
        </authorList>
    </citation>
    <scope>NUCLEOTIDE SEQUENCE</scope>
    <source>
        <tissue evidence="1">Shoot tissue taken approximately 20 cm above the soil surface</tissue>
    </source>
</reference>
<name>A0A0A9R0Q7_ARUDO</name>
<accession>A0A0A9R0Q7</accession>
<evidence type="ECO:0000313" key="1">
    <source>
        <dbReference type="EMBL" id="JAD73013.1"/>
    </source>
</evidence>
<sequence length="8" mass="931">MVPFIVPE</sequence>
<dbReference type="EMBL" id="GBRH01224882">
    <property type="protein sequence ID" value="JAD73013.1"/>
    <property type="molecule type" value="Transcribed_RNA"/>
</dbReference>
<proteinExistence type="predicted"/>
<organism evidence="1">
    <name type="scientific">Arundo donax</name>
    <name type="common">Giant reed</name>
    <name type="synonym">Donax arundinaceus</name>
    <dbReference type="NCBI Taxonomy" id="35708"/>
    <lineage>
        <taxon>Eukaryota</taxon>
        <taxon>Viridiplantae</taxon>
        <taxon>Streptophyta</taxon>
        <taxon>Embryophyta</taxon>
        <taxon>Tracheophyta</taxon>
        <taxon>Spermatophyta</taxon>
        <taxon>Magnoliopsida</taxon>
        <taxon>Liliopsida</taxon>
        <taxon>Poales</taxon>
        <taxon>Poaceae</taxon>
        <taxon>PACMAD clade</taxon>
        <taxon>Arundinoideae</taxon>
        <taxon>Arundineae</taxon>
        <taxon>Arundo</taxon>
    </lineage>
</organism>
<reference evidence="1" key="1">
    <citation type="submission" date="2014-09" db="EMBL/GenBank/DDBJ databases">
        <authorList>
            <person name="Magalhaes I.L.F."/>
            <person name="Oliveira U."/>
            <person name="Santos F.R."/>
            <person name="Vidigal T.H.D.A."/>
            <person name="Brescovit A.D."/>
            <person name="Santos A.J."/>
        </authorList>
    </citation>
    <scope>NUCLEOTIDE SEQUENCE</scope>
    <source>
        <tissue evidence="1">Shoot tissue taken approximately 20 cm above the soil surface</tissue>
    </source>
</reference>
<protein>
    <submittedName>
        <fullName evidence="1">Uncharacterized protein</fullName>
    </submittedName>
</protein>